<dbReference type="InterPro" id="IPR001680">
    <property type="entry name" value="WD40_rpt"/>
</dbReference>
<dbReference type="SUPFAM" id="SSF50998">
    <property type="entry name" value="Quinoprotein alcohol dehydrogenase-like"/>
    <property type="match status" value="1"/>
</dbReference>
<feature type="repeat" description="WD" evidence="1">
    <location>
        <begin position="475"/>
        <end position="515"/>
    </location>
</feature>
<reference evidence="3 4" key="1">
    <citation type="submission" date="2020-04" db="EMBL/GenBank/DDBJ databases">
        <authorList>
            <person name="Basu S."/>
            <person name="Maruthanayagam V."/>
            <person name="Chakraborty S."/>
            <person name="Pramanik A."/>
            <person name="Mukherjee J."/>
            <person name="Brink B."/>
        </authorList>
    </citation>
    <scope>NUCLEOTIDE SEQUENCE [LARGE SCALE GENOMIC DNA]</scope>
    <source>
        <strain evidence="3 4">AP17</strain>
    </source>
</reference>
<dbReference type="EMBL" id="CP051167">
    <property type="protein sequence ID" value="QIZ72925.1"/>
    <property type="molecule type" value="Genomic_DNA"/>
</dbReference>
<dbReference type="Gene3D" id="2.40.10.120">
    <property type="match status" value="1"/>
</dbReference>
<evidence type="ECO:0000313" key="4">
    <source>
        <dbReference type="Proteomes" id="UP000500857"/>
    </source>
</evidence>
<dbReference type="PANTHER" id="PTHR19879:SF9">
    <property type="entry name" value="TRANSCRIPTION INITIATION FACTOR TFIID SUBUNIT 5"/>
    <property type="match status" value="1"/>
</dbReference>
<feature type="transmembrane region" description="Helical" evidence="2">
    <location>
        <begin position="20"/>
        <end position="40"/>
    </location>
</feature>
<dbReference type="Pfam" id="PF00400">
    <property type="entry name" value="WD40"/>
    <property type="match status" value="3"/>
</dbReference>
<dbReference type="Gene3D" id="2.130.10.10">
    <property type="entry name" value="YVTN repeat-like/Quinoprotein amine dehydrogenase"/>
    <property type="match status" value="2"/>
</dbReference>
<sequence length="546" mass="58069">MQWLKWILGGATRSRRQGRLGFGVGTGAIALSMALMPVGLPPVRAIAAEPPTPNPVLSESQIARIAEDVTVAIAGGNLGTGAIVDRSGDVYTVLTTNAVLAGGESYQVRTADGRRHPVAASSVKRFPLVDLATIAFTSEVDYPVATFGPSEGDRLYLSATAPEGPTLVARADRFNYPTVNLSAGYGLIYTSPLQPTTQGGVLFDPWGRVVAIRGQFDRDGTPVNGAISIEQFLELAPRVGLNLGWRGMVRSNWIRVGQTIAAIALSSDGAIVANDAGYDAIQLWEVRSGKLLGTLSGHGRTVSSLAMSPDRRWLVSGSDDGVRVWDWRSGRIARSIAIDRARENGPIADLAILPPSRDPTAPDDLTLVTASGFGVRLWNLETGELLDTLEGSAGAEAIAIAADGRTLASAHQDNTVKIWTVDSGELLSTLNAETPEYPMEAVAIDRAGETVAGGTYGEFKMWDLQRGIRKLTVRGHGEKALIRALAFSPDGRAIASASDDGVKIWSLPQGQLLRHLHRPAIDLVFGPDGRTLMVGGSDIETWQIPF</sequence>
<dbReference type="Proteomes" id="UP000500857">
    <property type="component" value="Chromosome"/>
</dbReference>
<keyword evidence="2" id="KW-1133">Transmembrane helix</keyword>
<dbReference type="PANTHER" id="PTHR19879">
    <property type="entry name" value="TRANSCRIPTION INITIATION FACTOR TFIID"/>
    <property type="match status" value="1"/>
</dbReference>
<dbReference type="CDD" id="cd00200">
    <property type="entry name" value="WD40"/>
    <property type="match status" value="1"/>
</dbReference>
<dbReference type="RefSeq" id="WP_168571072.1">
    <property type="nucleotide sequence ID" value="NZ_CP051167.1"/>
</dbReference>
<dbReference type="KEGG" id="oxy:HCG48_21905"/>
<protein>
    <submittedName>
        <fullName evidence="3">Uncharacterized protein</fullName>
    </submittedName>
</protein>
<keyword evidence="4" id="KW-1185">Reference proteome</keyword>
<evidence type="ECO:0000256" key="1">
    <source>
        <dbReference type="PROSITE-ProRule" id="PRU00221"/>
    </source>
</evidence>
<dbReference type="PROSITE" id="PS50082">
    <property type="entry name" value="WD_REPEATS_2"/>
    <property type="match status" value="3"/>
</dbReference>
<dbReference type="InterPro" id="IPR015943">
    <property type="entry name" value="WD40/YVTN_repeat-like_dom_sf"/>
</dbReference>
<feature type="repeat" description="WD" evidence="1">
    <location>
        <begin position="397"/>
        <end position="429"/>
    </location>
</feature>
<keyword evidence="1" id="KW-0853">WD repeat</keyword>
<dbReference type="Pfam" id="PF13365">
    <property type="entry name" value="Trypsin_2"/>
    <property type="match status" value="1"/>
</dbReference>
<name>A0A6H1U2P6_9CYAN</name>
<proteinExistence type="predicted"/>
<dbReference type="SMART" id="SM00320">
    <property type="entry name" value="WD40"/>
    <property type="match status" value="5"/>
</dbReference>
<evidence type="ECO:0000313" key="3">
    <source>
        <dbReference type="EMBL" id="QIZ72925.1"/>
    </source>
</evidence>
<gene>
    <name evidence="3" type="ORF">HCG48_21905</name>
</gene>
<keyword evidence="2" id="KW-0812">Transmembrane</keyword>
<dbReference type="AlphaFoldDB" id="A0A6H1U2P6"/>
<accession>A0A6H1U2P6</accession>
<dbReference type="InterPro" id="IPR011047">
    <property type="entry name" value="Quinoprotein_ADH-like_sf"/>
</dbReference>
<feature type="repeat" description="WD" evidence="1">
    <location>
        <begin position="295"/>
        <end position="335"/>
    </location>
</feature>
<dbReference type="InterPro" id="IPR009003">
    <property type="entry name" value="Peptidase_S1_PA"/>
</dbReference>
<organism evidence="3 4">
    <name type="scientific">Oxynema aestuarii AP17</name>
    <dbReference type="NCBI Taxonomy" id="2064643"/>
    <lineage>
        <taxon>Bacteria</taxon>
        <taxon>Bacillati</taxon>
        <taxon>Cyanobacteriota</taxon>
        <taxon>Cyanophyceae</taxon>
        <taxon>Oscillatoriophycideae</taxon>
        <taxon>Oscillatoriales</taxon>
        <taxon>Oscillatoriaceae</taxon>
        <taxon>Oxynema</taxon>
        <taxon>Oxynema aestuarii</taxon>
    </lineage>
</organism>
<dbReference type="PROSITE" id="PS50294">
    <property type="entry name" value="WD_REPEATS_REGION"/>
    <property type="match status" value="1"/>
</dbReference>
<dbReference type="SUPFAM" id="SSF50494">
    <property type="entry name" value="Trypsin-like serine proteases"/>
    <property type="match status" value="1"/>
</dbReference>
<evidence type="ECO:0000256" key="2">
    <source>
        <dbReference type="SAM" id="Phobius"/>
    </source>
</evidence>
<keyword evidence="2" id="KW-0472">Membrane</keyword>